<keyword evidence="4" id="KW-1015">Disulfide bond</keyword>
<dbReference type="PANTHER" id="PTHR11036">
    <property type="entry name" value="SEMAPHORIN"/>
    <property type="match status" value="1"/>
</dbReference>
<organism evidence="8 9">
    <name type="scientific">Salmo trutta</name>
    <name type="common">Brown trout</name>
    <dbReference type="NCBI Taxonomy" id="8032"/>
    <lineage>
        <taxon>Eukaryota</taxon>
        <taxon>Metazoa</taxon>
        <taxon>Chordata</taxon>
        <taxon>Craniata</taxon>
        <taxon>Vertebrata</taxon>
        <taxon>Euteleostomi</taxon>
        <taxon>Actinopterygii</taxon>
        <taxon>Neopterygii</taxon>
        <taxon>Teleostei</taxon>
        <taxon>Protacanthopterygii</taxon>
        <taxon>Salmoniformes</taxon>
        <taxon>Salmonidae</taxon>
        <taxon>Salmoninae</taxon>
        <taxon>Salmo</taxon>
    </lineage>
</organism>
<dbReference type="InterPro" id="IPR036179">
    <property type="entry name" value="Ig-like_dom_sf"/>
</dbReference>
<dbReference type="Pfam" id="PF01403">
    <property type="entry name" value="Sema"/>
    <property type="match status" value="1"/>
</dbReference>
<feature type="domain" description="Sema" evidence="7">
    <location>
        <begin position="20"/>
        <end position="464"/>
    </location>
</feature>
<dbReference type="InterPro" id="IPR027231">
    <property type="entry name" value="Semaphorin"/>
</dbReference>
<dbReference type="GeneTree" id="ENSGT00940000165314"/>
<dbReference type="AlphaFoldDB" id="A0A674D0F4"/>
<evidence type="ECO:0000256" key="3">
    <source>
        <dbReference type="ARBA" id="ARBA00023136"/>
    </source>
</evidence>
<sequence length="610" mass="67325">MNYIILATVFSMVFAEKSPRLKFIVKEPARYHFSKPENYMSVYHQEGTNVLYVGGQTVIYVLTFTDRGVSDVKIPVVTDENAKAACIAKSDPPKLECDNFITVIQKVNDTFVVCGTNAGTPKCWLLVNDTVLTDAPTNGQMAPASDISPPYPSQRSVSLSADGNLYSALSAVGRHPGSIRRTYGTQKLLKTETKWLQSPQFGGAAVMPASQKHKEEIYFFFSEINKTAMVDEEPYRSRIGRICMVDEGGIKNLLADSWTTFLKARVMCGAGSTPQQYNNIRQAFVLSDVAQEKRTGVMYGLFANAWDTTVICAYSIEDIDQAFATSKLKGYSIPLIGHRPGTCAFKNSTAAHNPKTLVVIRDHPEIEDVIRPVGGAPLNLPTDDHFTHTVAAIVLAVNDEHYSVLYLGTEQGKVLKVLHTIEEAFIISQYSLFHNEGPVLSMAIDSKKGHLYVGTAMEVQRIPLADCGRYGDSCQECILSRDPYCGWDAGRRRCTPIPTHRTNPKQVVIDSDGPVNLPCPVRSFHATYRWEKDNCIQHYPCFITGDSCVLEPTPDLPLKQGVFRCMATENGYKVELVSYRLVINSGPLPASLASNLGPCLLLAAATLWLL</sequence>
<dbReference type="SUPFAM" id="SSF103575">
    <property type="entry name" value="Plexin repeat"/>
    <property type="match status" value="1"/>
</dbReference>
<name>A0A674D0F4_SALTR</name>
<comment type="subcellular location">
    <subcellularLocation>
        <location evidence="1">Membrane</location>
    </subcellularLocation>
</comment>
<dbReference type="GO" id="GO:0005886">
    <property type="term" value="C:plasma membrane"/>
    <property type="evidence" value="ECO:0007669"/>
    <property type="project" value="TreeGrafter"/>
</dbReference>
<dbReference type="InterPro" id="IPR001627">
    <property type="entry name" value="Semap_dom"/>
</dbReference>
<evidence type="ECO:0000256" key="4">
    <source>
        <dbReference type="ARBA" id="ARBA00023157"/>
    </source>
</evidence>
<dbReference type="GO" id="GO:0001755">
    <property type="term" value="P:neural crest cell migration"/>
    <property type="evidence" value="ECO:0007669"/>
    <property type="project" value="TreeGrafter"/>
</dbReference>
<dbReference type="FunFam" id="2.60.40.10:FF:001170">
    <property type="entry name" value="Sema domain, immunoglobulin domain (Ig), short basic domain, secreted, (Semaphorin) 3F"/>
    <property type="match status" value="1"/>
</dbReference>
<evidence type="ECO:0000259" key="7">
    <source>
        <dbReference type="PROSITE" id="PS51004"/>
    </source>
</evidence>
<dbReference type="GO" id="GO:0030335">
    <property type="term" value="P:positive regulation of cell migration"/>
    <property type="evidence" value="ECO:0007669"/>
    <property type="project" value="TreeGrafter"/>
</dbReference>
<dbReference type="SUPFAM" id="SSF101912">
    <property type="entry name" value="Sema domain"/>
    <property type="match status" value="1"/>
</dbReference>
<dbReference type="GO" id="GO:0071526">
    <property type="term" value="P:semaphorin-plexin signaling pathway"/>
    <property type="evidence" value="ECO:0007669"/>
    <property type="project" value="TreeGrafter"/>
</dbReference>
<evidence type="ECO:0000256" key="5">
    <source>
        <dbReference type="ARBA" id="ARBA00023180"/>
    </source>
</evidence>
<comment type="caution">
    <text evidence="6">Lacks conserved residue(s) required for the propagation of feature annotation.</text>
</comment>
<dbReference type="InterPro" id="IPR002165">
    <property type="entry name" value="Plexin_repeat"/>
</dbReference>
<comment type="similarity">
    <text evidence="2">Belongs to the semaphorin family.</text>
</comment>
<dbReference type="SMART" id="SM00423">
    <property type="entry name" value="PSI"/>
    <property type="match status" value="1"/>
</dbReference>
<dbReference type="PROSITE" id="PS51004">
    <property type="entry name" value="SEMA"/>
    <property type="match status" value="1"/>
</dbReference>
<dbReference type="SMART" id="SM00630">
    <property type="entry name" value="Sema"/>
    <property type="match status" value="1"/>
</dbReference>
<evidence type="ECO:0000313" key="9">
    <source>
        <dbReference type="Proteomes" id="UP000472277"/>
    </source>
</evidence>
<dbReference type="Proteomes" id="UP000472277">
    <property type="component" value="Chromosome 3"/>
</dbReference>
<dbReference type="InterPro" id="IPR013783">
    <property type="entry name" value="Ig-like_fold"/>
</dbReference>
<evidence type="ECO:0000313" key="8">
    <source>
        <dbReference type="Ensembl" id="ENSSTUP00000089129.1"/>
    </source>
</evidence>
<dbReference type="InterPro" id="IPR015943">
    <property type="entry name" value="WD40/YVTN_repeat-like_dom_sf"/>
</dbReference>
<dbReference type="InterPro" id="IPR036352">
    <property type="entry name" value="Semap_dom_sf"/>
</dbReference>
<dbReference type="FunFam" id="2.130.10.10:FF:000223">
    <property type="entry name" value="semaphorin-7A isoform X1"/>
    <property type="match status" value="1"/>
</dbReference>
<dbReference type="Pfam" id="PF01437">
    <property type="entry name" value="PSI"/>
    <property type="match status" value="1"/>
</dbReference>
<keyword evidence="3" id="KW-0472">Membrane</keyword>
<dbReference type="InterPro" id="IPR016201">
    <property type="entry name" value="PSI"/>
</dbReference>
<gene>
    <name evidence="8" type="primary">LOC115178874</name>
</gene>
<proteinExistence type="inferred from homology"/>
<protein>
    <submittedName>
        <fullName evidence="8">Si:ch211-113g11.6</fullName>
    </submittedName>
</protein>
<evidence type="ECO:0000256" key="1">
    <source>
        <dbReference type="ARBA" id="ARBA00004370"/>
    </source>
</evidence>
<dbReference type="Gene3D" id="3.30.1680.10">
    <property type="entry name" value="ligand-binding face of the semaphorins, domain 2"/>
    <property type="match status" value="1"/>
</dbReference>
<accession>A0A674D0F4</accession>
<reference evidence="8" key="2">
    <citation type="submission" date="2025-09" db="UniProtKB">
        <authorList>
            <consortium name="Ensembl"/>
        </authorList>
    </citation>
    <scope>IDENTIFICATION</scope>
</reference>
<dbReference type="GO" id="GO:0045499">
    <property type="term" value="F:chemorepellent activity"/>
    <property type="evidence" value="ECO:0007669"/>
    <property type="project" value="TreeGrafter"/>
</dbReference>
<evidence type="ECO:0000256" key="6">
    <source>
        <dbReference type="PROSITE-ProRule" id="PRU00352"/>
    </source>
</evidence>
<reference evidence="8" key="1">
    <citation type="submission" date="2025-08" db="UniProtKB">
        <authorList>
            <consortium name="Ensembl"/>
        </authorList>
    </citation>
    <scope>IDENTIFICATION</scope>
</reference>
<dbReference type="Ensembl" id="ENSSTUT00000094808.1">
    <property type="protein sequence ID" value="ENSSTUP00000089129.1"/>
    <property type="gene ID" value="ENSSTUG00000039143.1"/>
</dbReference>
<dbReference type="Gene3D" id="2.60.40.10">
    <property type="entry name" value="Immunoglobulins"/>
    <property type="match status" value="1"/>
</dbReference>
<keyword evidence="5" id="KW-0325">Glycoprotein</keyword>
<dbReference type="GO" id="GO:0007411">
    <property type="term" value="P:axon guidance"/>
    <property type="evidence" value="ECO:0007669"/>
    <property type="project" value="TreeGrafter"/>
</dbReference>
<dbReference type="GO" id="GO:0030215">
    <property type="term" value="F:semaphorin receptor binding"/>
    <property type="evidence" value="ECO:0007669"/>
    <property type="project" value="InterPro"/>
</dbReference>
<dbReference type="PANTHER" id="PTHR11036:SF85">
    <property type="entry name" value="SI:CH211-113G11.6 ISOFORM X1"/>
    <property type="match status" value="1"/>
</dbReference>
<dbReference type="Gene3D" id="2.130.10.10">
    <property type="entry name" value="YVTN repeat-like/Quinoprotein amine dehydrogenase"/>
    <property type="match status" value="1"/>
</dbReference>
<evidence type="ECO:0000256" key="2">
    <source>
        <dbReference type="ARBA" id="ARBA00009492"/>
    </source>
</evidence>
<keyword evidence="9" id="KW-1185">Reference proteome</keyword>
<dbReference type="SUPFAM" id="SSF48726">
    <property type="entry name" value="Immunoglobulin"/>
    <property type="match status" value="1"/>
</dbReference>